<dbReference type="AlphaFoldDB" id="A0A9E7GAS1"/>
<dbReference type="OrthoDB" id="5971719at2759"/>
<reference evidence="1" key="1">
    <citation type="submission" date="2022-05" db="EMBL/GenBank/DDBJ databases">
        <title>The Musa troglodytarum L. genome provides insights into the mechanism of non-climacteric behaviour and enrichment of carotenoids.</title>
        <authorList>
            <person name="Wang J."/>
        </authorList>
    </citation>
    <scope>NUCLEOTIDE SEQUENCE</scope>
    <source>
        <tissue evidence="1">Leaf</tissue>
    </source>
</reference>
<sequence>MNGILGIRKERSANPTRITSTSRQLYRLEAPQEVSGLRPILNSIPSAEEQENLGTKKEEFFATPNANYRSPPVAQKQTLTETDSWGVKQVQKTLARNKR</sequence>
<evidence type="ECO:0000313" key="1">
    <source>
        <dbReference type="EMBL" id="URE08589.1"/>
    </source>
</evidence>
<proteinExistence type="predicted"/>
<dbReference type="Proteomes" id="UP001055439">
    <property type="component" value="Chromosome 6"/>
</dbReference>
<name>A0A9E7GAS1_9LILI</name>
<organism evidence="1 2">
    <name type="scientific">Musa troglodytarum</name>
    <name type="common">fe'i banana</name>
    <dbReference type="NCBI Taxonomy" id="320322"/>
    <lineage>
        <taxon>Eukaryota</taxon>
        <taxon>Viridiplantae</taxon>
        <taxon>Streptophyta</taxon>
        <taxon>Embryophyta</taxon>
        <taxon>Tracheophyta</taxon>
        <taxon>Spermatophyta</taxon>
        <taxon>Magnoliopsida</taxon>
        <taxon>Liliopsida</taxon>
        <taxon>Zingiberales</taxon>
        <taxon>Musaceae</taxon>
        <taxon>Musa</taxon>
    </lineage>
</organism>
<evidence type="ECO:0000313" key="2">
    <source>
        <dbReference type="Proteomes" id="UP001055439"/>
    </source>
</evidence>
<protein>
    <submittedName>
        <fullName evidence="1">Uncharacterized protein</fullName>
    </submittedName>
</protein>
<dbReference type="EMBL" id="CP097508">
    <property type="protein sequence ID" value="URE08589.1"/>
    <property type="molecule type" value="Genomic_DNA"/>
</dbReference>
<keyword evidence="2" id="KW-1185">Reference proteome</keyword>
<gene>
    <name evidence="1" type="ORF">MUK42_28124</name>
</gene>
<accession>A0A9E7GAS1</accession>